<dbReference type="InterPro" id="IPR053142">
    <property type="entry name" value="PchR_regulatory_protein"/>
</dbReference>
<evidence type="ECO:0000256" key="3">
    <source>
        <dbReference type="ARBA" id="ARBA00023163"/>
    </source>
</evidence>
<dbReference type="PRINTS" id="PR00032">
    <property type="entry name" value="HTHARAC"/>
</dbReference>
<dbReference type="PROSITE" id="PS01124">
    <property type="entry name" value="HTH_ARAC_FAMILY_2"/>
    <property type="match status" value="1"/>
</dbReference>
<feature type="domain" description="HTH araC/xylS-type" evidence="4">
    <location>
        <begin position="220"/>
        <end position="317"/>
    </location>
</feature>
<keyword evidence="3" id="KW-0804">Transcription</keyword>
<dbReference type="InterPro" id="IPR020449">
    <property type="entry name" value="Tscrpt_reg_AraC-type_HTH"/>
</dbReference>
<evidence type="ECO:0000313" key="6">
    <source>
        <dbReference type="Proteomes" id="UP000325161"/>
    </source>
</evidence>
<dbReference type="Pfam" id="PF12833">
    <property type="entry name" value="HTH_18"/>
    <property type="match status" value="1"/>
</dbReference>
<sequence length="320" mass="34225">MDLENGSVQRASDGGLRVSGHRLLPSLSIPADWSRMLRVHDLLGDITISCWHGQPSADLDVEANGPAMFCIGIFLAGEARMALDGGPMLTVSSGMAVIQTANRPAVGRFAMKGGTPIRLVDIRFTPQGLLHAGGRPLMALQGQFLQDCSLPLANTLLGGFPAPAALLRVATDILACEYEDEAIRGLYLRAKALEALALALSTVSQPAETRVVSRERRQLMAARSLLDARYAEDWTLDRLARAVGLNEKKLQAGFRVIAGRSVHGHLRDVRLAAAAAMLAGGASVTETAYAVGFSSLSHFSKAFRETMGAAPREWAEARRS</sequence>
<keyword evidence="1" id="KW-0805">Transcription regulation</keyword>
<name>A0A5C0ATM6_9BURK</name>
<evidence type="ECO:0000259" key="4">
    <source>
        <dbReference type="PROSITE" id="PS01124"/>
    </source>
</evidence>
<evidence type="ECO:0000313" key="5">
    <source>
        <dbReference type="EMBL" id="QEI04994.1"/>
    </source>
</evidence>
<dbReference type="PANTHER" id="PTHR47893">
    <property type="entry name" value="REGULATORY PROTEIN PCHR"/>
    <property type="match status" value="1"/>
</dbReference>
<keyword evidence="2" id="KW-0238">DNA-binding</keyword>
<dbReference type="SUPFAM" id="SSF46689">
    <property type="entry name" value="Homeodomain-like"/>
    <property type="match status" value="1"/>
</dbReference>
<accession>A0A5C0ATM6</accession>
<dbReference type="KEGG" id="pacr:FXN63_03400"/>
<evidence type="ECO:0000256" key="2">
    <source>
        <dbReference type="ARBA" id="ARBA00023125"/>
    </source>
</evidence>
<dbReference type="InterPro" id="IPR018062">
    <property type="entry name" value="HTH_AraC-typ_CS"/>
</dbReference>
<dbReference type="Gene3D" id="1.10.10.60">
    <property type="entry name" value="Homeodomain-like"/>
    <property type="match status" value="1"/>
</dbReference>
<dbReference type="EMBL" id="CP043046">
    <property type="protein sequence ID" value="QEI04994.1"/>
    <property type="molecule type" value="Genomic_DNA"/>
</dbReference>
<gene>
    <name evidence="5" type="ORF">FXN63_03400</name>
</gene>
<dbReference type="RefSeq" id="WP_148812862.1">
    <property type="nucleotide sequence ID" value="NZ_CP043046.1"/>
</dbReference>
<dbReference type="GO" id="GO:0043565">
    <property type="term" value="F:sequence-specific DNA binding"/>
    <property type="evidence" value="ECO:0007669"/>
    <property type="project" value="InterPro"/>
</dbReference>
<dbReference type="InterPro" id="IPR018060">
    <property type="entry name" value="HTH_AraC"/>
</dbReference>
<dbReference type="PANTHER" id="PTHR47893:SF1">
    <property type="entry name" value="REGULATORY PROTEIN PCHR"/>
    <property type="match status" value="1"/>
</dbReference>
<keyword evidence="6" id="KW-1185">Reference proteome</keyword>
<reference evidence="5 6" key="1">
    <citation type="submission" date="2019-08" db="EMBL/GenBank/DDBJ databases">
        <title>Amphibian skin-associated Pigmentiphaga: genome sequence and occurrence across geography and hosts.</title>
        <authorList>
            <person name="Bletz M.C."/>
            <person name="Bunk B."/>
            <person name="Sproeer C."/>
            <person name="Biwer P."/>
            <person name="Reiter S."/>
            <person name="Rabemananjara F.C.E."/>
            <person name="Schulz S."/>
            <person name="Overmann J."/>
            <person name="Vences M."/>
        </authorList>
    </citation>
    <scope>NUCLEOTIDE SEQUENCE [LARGE SCALE GENOMIC DNA]</scope>
    <source>
        <strain evidence="5 6">Mada1488</strain>
    </source>
</reference>
<protein>
    <submittedName>
        <fullName evidence="5">Helix-turn-helix transcriptional regulator</fullName>
    </submittedName>
</protein>
<dbReference type="InterPro" id="IPR009057">
    <property type="entry name" value="Homeodomain-like_sf"/>
</dbReference>
<dbReference type="AlphaFoldDB" id="A0A5C0ATM6"/>
<dbReference type="GO" id="GO:0003700">
    <property type="term" value="F:DNA-binding transcription factor activity"/>
    <property type="evidence" value="ECO:0007669"/>
    <property type="project" value="InterPro"/>
</dbReference>
<evidence type="ECO:0000256" key="1">
    <source>
        <dbReference type="ARBA" id="ARBA00023015"/>
    </source>
</evidence>
<proteinExistence type="predicted"/>
<dbReference type="PROSITE" id="PS00041">
    <property type="entry name" value="HTH_ARAC_FAMILY_1"/>
    <property type="match status" value="1"/>
</dbReference>
<organism evidence="5 6">
    <name type="scientific">Pigmentiphaga aceris</name>
    <dbReference type="NCBI Taxonomy" id="1940612"/>
    <lineage>
        <taxon>Bacteria</taxon>
        <taxon>Pseudomonadati</taxon>
        <taxon>Pseudomonadota</taxon>
        <taxon>Betaproteobacteria</taxon>
        <taxon>Burkholderiales</taxon>
        <taxon>Alcaligenaceae</taxon>
        <taxon>Pigmentiphaga</taxon>
    </lineage>
</organism>
<dbReference type="Proteomes" id="UP000325161">
    <property type="component" value="Chromosome"/>
</dbReference>
<dbReference type="OrthoDB" id="9789899at2"/>
<dbReference type="SMART" id="SM00342">
    <property type="entry name" value="HTH_ARAC"/>
    <property type="match status" value="1"/>
</dbReference>